<accession>A0ABP0R1C7</accession>
<protein>
    <submittedName>
        <fullName evidence="1">Uncharacterized RING finger protein C2A9.04c</fullName>
    </submittedName>
</protein>
<dbReference type="Gene3D" id="3.30.40.10">
    <property type="entry name" value="Zinc/RING finger domain, C3HC4 (zinc finger)"/>
    <property type="match status" value="1"/>
</dbReference>
<reference evidence="1 2" key="1">
    <citation type="submission" date="2024-02" db="EMBL/GenBank/DDBJ databases">
        <authorList>
            <person name="Chen Y."/>
            <person name="Shah S."/>
            <person name="Dougan E. K."/>
            <person name="Thang M."/>
            <person name="Chan C."/>
        </authorList>
    </citation>
    <scope>NUCLEOTIDE SEQUENCE [LARGE SCALE GENOMIC DNA]</scope>
</reference>
<dbReference type="SMART" id="SM00184">
    <property type="entry name" value="RING"/>
    <property type="match status" value="1"/>
</dbReference>
<dbReference type="InterPro" id="IPR001841">
    <property type="entry name" value="Znf_RING"/>
</dbReference>
<proteinExistence type="predicted"/>
<organism evidence="1 2">
    <name type="scientific">Durusdinium trenchii</name>
    <dbReference type="NCBI Taxonomy" id="1381693"/>
    <lineage>
        <taxon>Eukaryota</taxon>
        <taxon>Sar</taxon>
        <taxon>Alveolata</taxon>
        <taxon>Dinophyceae</taxon>
        <taxon>Suessiales</taxon>
        <taxon>Symbiodiniaceae</taxon>
        <taxon>Durusdinium</taxon>
    </lineage>
</organism>
<comment type="caution">
    <text evidence="1">The sequence shown here is derived from an EMBL/GenBank/DDBJ whole genome shotgun (WGS) entry which is preliminary data.</text>
</comment>
<sequence>MSGSDATASLADGDVRREASATVRASLAQVIEVSFARCNRVVMCLALLLAVGLMVVVVWAELVYSAHEEDYCDEPLAEMLRLIFLIIIIQSLQKTIMRHCLCYDMAQDGPVEPCRVKLFRCLSLLAALVWPLVAGWMLMNSHDCSRQLQLAVAVIIGYYVTLVAVVIILPFLFISVMLCLIRRGVLALPRMPGAAPEGSLDQLPVIAFEPARFNDEPSGLPSCCAVCLDPFNQQKEIVQTPCGHVFHKRCLGGWMQVACTCPLCRSDVTGNA</sequence>
<name>A0ABP0R1C7_9DINO</name>
<evidence type="ECO:0000313" key="1">
    <source>
        <dbReference type="EMBL" id="CAK9093920.1"/>
    </source>
</evidence>
<dbReference type="Proteomes" id="UP001642464">
    <property type="component" value="Unassembled WGS sequence"/>
</dbReference>
<dbReference type="Pfam" id="PF13639">
    <property type="entry name" value="zf-RING_2"/>
    <property type="match status" value="1"/>
</dbReference>
<dbReference type="EMBL" id="CAXAMM010040540">
    <property type="protein sequence ID" value="CAK9093920.1"/>
    <property type="molecule type" value="Genomic_DNA"/>
</dbReference>
<gene>
    <name evidence="1" type="ORF">SCF082_LOCUS44168</name>
</gene>
<evidence type="ECO:0000313" key="2">
    <source>
        <dbReference type="Proteomes" id="UP001642464"/>
    </source>
</evidence>
<keyword evidence="2" id="KW-1185">Reference proteome</keyword>
<dbReference type="PANTHER" id="PTHR45969">
    <property type="entry name" value="RING ZINC FINGER PROTEIN-RELATED"/>
    <property type="match status" value="1"/>
</dbReference>
<dbReference type="PROSITE" id="PS50089">
    <property type="entry name" value="ZF_RING_2"/>
    <property type="match status" value="1"/>
</dbReference>
<dbReference type="PANTHER" id="PTHR45969:SF69">
    <property type="entry name" value="FINGER DOMAIN PROTEIN, PUTATIVE (AFU_ORTHOLOGUE AFUA_3G12190)-RELATED"/>
    <property type="match status" value="1"/>
</dbReference>
<dbReference type="InterPro" id="IPR013083">
    <property type="entry name" value="Znf_RING/FYVE/PHD"/>
</dbReference>
<dbReference type="SUPFAM" id="SSF57850">
    <property type="entry name" value="RING/U-box"/>
    <property type="match status" value="1"/>
</dbReference>